<proteinExistence type="predicted"/>
<evidence type="ECO:0000313" key="1">
    <source>
        <dbReference type="EMBL" id="CAB4138002.1"/>
    </source>
</evidence>
<dbReference type="Pfam" id="PF19547">
    <property type="entry name" value="DUF6071"/>
    <property type="match status" value="1"/>
</dbReference>
<organism evidence="1">
    <name type="scientific">uncultured Caudovirales phage</name>
    <dbReference type="NCBI Taxonomy" id="2100421"/>
    <lineage>
        <taxon>Viruses</taxon>
        <taxon>Duplodnaviria</taxon>
        <taxon>Heunggongvirae</taxon>
        <taxon>Uroviricota</taxon>
        <taxon>Caudoviricetes</taxon>
        <taxon>Peduoviridae</taxon>
        <taxon>Maltschvirus</taxon>
        <taxon>Maltschvirus maltsch</taxon>
    </lineage>
</organism>
<protein>
    <submittedName>
        <fullName evidence="1">Uncharacterized protein</fullName>
    </submittedName>
</protein>
<accession>A0A6J5LW04</accession>
<dbReference type="EMBL" id="LR796341">
    <property type="protein sequence ID" value="CAB4138002.1"/>
    <property type="molecule type" value="Genomic_DNA"/>
</dbReference>
<dbReference type="InterPro" id="IPR045715">
    <property type="entry name" value="DUF6071"/>
</dbReference>
<gene>
    <name evidence="1" type="ORF">UFOVP328_195</name>
</gene>
<name>A0A6J5LW04_9CAUD</name>
<sequence length="243" mass="28678">MYVNGDSHTAQVYGKEGVTSTELLAQKYQCKYINDALPGGSNQRIIRTTLERLPTLNPTSTLIVIGWSSFERTEWYYNNQWHQICGDAHYKVDPELAAMWKQHIDSWWADDNHECWRRQADQHNSIWVFHNLLKQLGYSMLFYQGCRTFFFDGCPQQDQNFQLPWHNGVWTHNPYVSLTADNQRHVESFSHYVEQQGCQHTDNQAHYGQDAHNYWADYLEPYIKTYLDSNQQQGQDESKISKL</sequence>
<reference evidence="1" key="1">
    <citation type="submission" date="2020-04" db="EMBL/GenBank/DDBJ databases">
        <authorList>
            <person name="Chiriac C."/>
            <person name="Salcher M."/>
            <person name="Ghai R."/>
            <person name="Kavagutti S V."/>
        </authorList>
    </citation>
    <scope>NUCLEOTIDE SEQUENCE</scope>
</reference>